<dbReference type="InterPro" id="IPR036322">
    <property type="entry name" value="WD40_repeat_dom_sf"/>
</dbReference>
<feature type="repeat" description="WD" evidence="3">
    <location>
        <begin position="258"/>
        <end position="289"/>
    </location>
</feature>
<feature type="repeat" description="WD" evidence="3">
    <location>
        <begin position="218"/>
        <end position="257"/>
    </location>
</feature>
<evidence type="ECO:0000256" key="3">
    <source>
        <dbReference type="PROSITE-ProRule" id="PRU00221"/>
    </source>
</evidence>
<evidence type="ECO:0000313" key="6">
    <source>
        <dbReference type="Proteomes" id="UP000187209"/>
    </source>
</evidence>
<feature type="compositionally biased region" description="Basic residues" evidence="4">
    <location>
        <begin position="319"/>
        <end position="342"/>
    </location>
</feature>
<feature type="repeat" description="WD" evidence="3">
    <location>
        <begin position="13"/>
        <end position="56"/>
    </location>
</feature>
<proteinExistence type="predicted"/>
<dbReference type="Gene3D" id="2.130.10.10">
    <property type="entry name" value="YVTN repeat-like/Quinoprotein amine dehydrogenase"/>
    <property type="match status" value="2"/>
</dbReference>
<dbReference type="AlphaFoldDB" id="A0A1R2CVD6"/>
<dbReference type="Proteomes" id="UP000187209">
    <property type="component" value="Unassembled WGS sequence"/>
</dbReference>
<dbReference type="EMBL" id="MPUH01000051">
    <property type="protein sequence ID" value="OMJ92964.1"/>
    <property type="molecule type" value="Genomic_DNA"/>
</dbReference>
<dbReference type="InterPro" id="IPR019775">
    <property type="entry name" value="WD40_repeat_CS"/>
</dbReference>
<name>A0A1R2CVD6_9CILI</name>
<dbReference type="PANTHER" id="PTHR19848:SF8">
    <property type="entry name" value="F-BOX AND WD REPEAT DOMAIN CONTAINING 7"/>
    <property type="match status" value="1"/>
</dbReference>
<organism evidence="5 6">
    <name type="scientific">Stentor coeruleus</name>
    <dbReference type="NCBI Taxonomy" id="5963"/>
    <lineage>
        <taxon>Eukaryota</taxon>
        <taxon>Sar</taxon>
        <taxon>Alveolata</taxon>
        <taxon>Ciliophora</taxon>
        <taxon>Postciliodesmatophora</taxon>
        <taxon>Heterotrichea</taxon>
        <taxon>Heterotrichida</taxon>
        <taxon>Stentoridae</taxon>
        <taxon>Stentor</taxon>
    </lineage>
</organism>
<reference evidence="5 6" key="1">
    <citation type="submission" date="2016-11" db="EMBL/GenBank/DDBJ databases">
        <title>The macronuclear genome of Stentor coeruleus: a giant cell with tiny introns.</title>
        <authorList>
            <person name="Slabodnick M."/>
            <person name="Ruby J.G."/>
            <person name="Reiff S.B."/>
            <person name="Swart E.C."/>
            <person name="Gosai S."/>
            <person name="Prabakaran S."/>
            <person name="Witkowska E."/>
            <person name="Larue G.E."/>
            <person name="Fisher S."/>
            <person name="Freeman R.M."/>
            <person name="Gunawardena J."/>
            <person name="Chu W."/>
            <person name="Stover N.A."/>
            <person name="Gregory B.D."/>
            <person name="Nowacki M."/>
            <person name="Derisi J."/>
            <person name="Roy S.W."/>
            <person name="Marshall W.F."/>
            <person name="Sood P."/>
        </authorList>
    </citation>
    <scope>NUCLEOTIDE SEQUENCE [LARGE SCALE GENOMIC DNA]</scope>
    <source>
        <strain evidence="5">WM001</strain>
    </source>
</reference>
<dbReference type="InterPro" id="IPR001680">
    <property type="entry name" value="WD40_rpt"/>
</dbReference>
<dbReference type="PROSITE" id="PS00678">
    <property type="entry name" value="WD_REPEATS_1"/>
    <property type="match status" value="3"/>
</dbReference>
<dbReference type="PRINTS" id="PR00320">
    <property type="entry name" value="GPROTEINBRPT"/>
</dbReference>
<dbReference type="PROSITE" id="PS50082">
    <property type="entry name" value="WD_REPEATS_2"/>
    <property type="match status" value="4"/>
</dbReference>
<dbReference type="OrthoDB" id="674604at2759"/>
<dbReference type="CDD" id="cd00200">
    <property type="entry name" value="WD40"/>
    <property type="match status" value="1"/>
</dbReference>
<feature type="region of interest" description="Disordered" evidence="4">
    <location>
        <begin position="316"/>
        <end position="342"/>
    </location>
</feature>
<gene>
    <name evidence="5" type="ORF">SteCoe_4185</name>
</gene>
<comment type="caution">
    <text evidence="5">The sequence shown here is derived from an EMBL/GenBank/DDBJ whole genome shotgun (WGS) entry which is preliminary data.</text>
</comment>
<keyword evidence="2" id="KW-0677">Repeat</keyword>
<sequence length="342" mass="39254">MKTIKSRAYKDRLKGHKDTILILHSPDGPEGHLLVSGSADGIIRAWDLKARTTKFKLQLERPEGKQEITCYSFQSSQVFVGYSDGEIVSYSLEDGHLIGIFKGHTGAITSIKHMNNLITSSQDNTIRIWNLKTKECDVVYQFADPISDFIIREHDIIAGSWDRMLRIVDLRENTIKDTIIASEQPIKCLEIENNIIYVGGCEMIIRSWDLENSQCKEFKGHRSWVLGLKVFEDYLYSYSDDRTIKVWDKMTGKCLEEFIGHDDGVTCISYAAFMLYSGSYDHSIRSWDLVEMYKRIQERAFMIKEDIESRRIETYSRLMSKKKGKGKGKGGKSSKKGKKGKK</sequence>
<dbReference type="PANTHER" id="PTHR19848">
    <property type="entry name" value="WD40 REPEAT PROTEIN"/>
    <property type="match status" value="1"/>
</dbReference>
<keyword evidence="1 3" id="KW-0853">WD repeat</keyword>
<dbReference type="Pfam" id="PF00400">
    <property type="entry name" value="WD40"/>
    <property type="match status" value="4"/>
</dbReference>
<evidence type="ECO:0000256" key="2">
    <source>
        <dbReference type="ARBA" id="ARBA00022737"/>
    </source>
</evidence>
<evidence type="ECO:0000256" key="1">
    <source>
        <dbReference type="ARBA" id="ARBA00022574"/>
    </source>
</evidence>
<feature type="repeat" description="WD" evidence="3">
    <location>
        <begin position="101"/>
        <end position="139"/>
    </location>
</feature>
<dbReference type="SMART" id="SM00320">
    <property type="entry name" value="WD40"/>
    <property type="match status" value="6"/>
</dbReference>
<keyword evidence="6" id="KW-1185">Reference proteome</keyword>
<dbReference type="InterPro" id="IPR015943">
    <property type="entry name" value="WD40/YVTN_repeat-like_dom_sf"/>
</dbReference>
<evidence type="ECO:0000313" key="5">
    <source>
        <dbReference type="EMBL" id="OMJ92964.1"/>
    </source>
</evidence>
<evidence type="ECO:0000256" key="4">
    <source>
        <dbReference type="SAM" id="MobiDB-lite"/>
    </source>
</evidence>
<dbReference type="InterPro" id="IPR020472">
    <property type="entry name" value="WD40_PAC1"/>
</dbReference>
<protein>
    <submittedName>
        <fullName evidence="5">Uncharacterized protein</fullName>
    </submittedName>
</protein>
<dbReference type="SUPFAM" id="SSF50978">
    <property type="entry name" value="WD40 repeat-like"/>
    <property type="match status" value="1"/>
</dbReference>
<accession>A0A1R2CVD6</accession>
<dbReference type="PROSITE" id="PS50294">
    <property type="entry name" value="WD_REPEATS_REGION"/>
    <property type="match status" value="4"/>
</dbReference>